<evidence type="ECO:0000256" key="1">
    <source>
        <dbReference type="HAMAP-Rule" id="MF_00386"/>
    </source>
</evidence>
<comment type="subcellular location">
    <subcellularLocation>
        <location evidence="1">Cell membrane</location>
        <topology evidence="1">Peripheral membrane protein</topology>
        <orientation evidence="1">Cytoplasmic side</orientation>
    </subcellularLocation>
</comment>
<comment type="function">
    <text evidence="1">Could be involved in insertion of integral membrane proteins into the membrane.</text>
</comment>
<dbReference type="EMBL" id="DVLP01000241">
    <property type="protein sequence ID" value="HIT75507.1"/>
    <property type="molecule type" value="Genomic_DNA"/>
</dbReference>
<keyword evidence="1" id="KW-1003">Cell membrane</keyword>
<dbReference type="Proteomes" id="UP000886842">
    <property type="component" value="Unassembled WGS sequence"/>
</dbReference>
<reference evidence="2" key="1">
    <citation type="submission" date="2020-10" db="EMBL/GenBank/DDBJ databases">
        <authorList>
            <person name="Gilroy R."/>
        </authorList>
    </citation>
    <scope>NUCLEOTIDE SEQUENCE</scope>
    <source>
        <strain evidence="2">ChiGjej1B1-24693</strain>
    </source>
</reference>
<accession>A0A9D1GY20</accession>
<dbReference type="InterPro" id="IPR002696">
    <property type="entry name" value="Membr_insert_effic_factor_YidD"/>
</dbReference>
<dbReference type="PANTHER" id="PTHR33383:SF1">
    <property type="entry name" value="MEMBRANE PROTEIN INSERTION EFFICIENCY FACTOR-RELATED"/>
    <property type="match status" value="1"/>
</dbReference>
<organism evidence="2 3">
    <name type="scientific">Candidatus Avipropionibacterium avicola</name>
    <dbReference type="NCBI Taxonomy" id="2840701"/>
    <lineage>
        <taxon>Bacteria</taxon>
        <taxon>Bacillati</taxon>
        <taxon>Actinomycetota</taxon>
        <taxon>Actinomycetes</taxon>
        <taxon>Propionibacteriales</taxon>
        <taxon>Propionibacteriaceae</taxon>
        <taxon>Propionibacteriaceae incertae sedis</taxon>
        <taxon>Candidatus Avipropionibacterium</taxon>
    </lineage>
</organism>
<dbReference type="NCBIfam" id="TIGR00278">
    <property type="entry name" value="membrane protein insertion efficiency factor YidD"/>
    <property type="match status" value="1"/>
</dbReference>
<comment type="caution">
    <text evidence="2">The sequence shown here is derived from an EMBL/GenBank/DDBJ whole genome shotgun (WGS) entry which is preliminary data.</text>
</comment>
<keyword evidence="1" id="KW-0472">Membrane</keyword>
<dbReference type="HAMAP" id="MF_00386">
    <property type="entry name" value="UPF0161_YidD"/>
    <property type="match status" value="1"/>
</dbReference>
<gene>
    <name evidence="2" type="primary">yidD</name>
    <name evidence="2" type="ORF">IAA98_07975</name>
</gene>
<protein>
    <recommendedName>
        <fullName evidence="1">Putative membrane protein insertion efficiency factor</fullName>
    </recommendedName>
</protein>
<dbReference type="AlphaFoldDB" id="A0A9D1GY20"/>
<reference evidence="2" key="2">
    <citation type="journal article" date="2021" name="PeerJ">
        <title>Extensive microbial diversity within the chicken gut microbiome revealed by metagenomics and culture.</title>
        <authorList>
            <person name="Gilroy R."/>
            <person name="Ravi A."/>
            <person name="Getino M."/>
            <person name="Pursley I."/>
            <person name="Horton D.L."/>
            <person name="Alikhan N.F."/>
            <person name="Baker D."/>
            <person name="Gharbi K."/>
            <person name="Hall N."/>
            <person name="Watson M."/>
            <person name="Adriaenssens E.M."/>
            <person name="Foster-Nyarko E."/>
            <person name="Jarju S."/>
            <person name="Secka A."/>
            <person name="Antonio M."/>
            <person name="Oren A."/>
            <person name="Chaudhuri R.R."/>
            <person name="La Ragione R."/>
            <person name="Hildebrand F."/>
            <person name="Pallen M.J."/>
        </authorList>
    </citation>
    <scope>NUCLEOTIDE SEQUENCE</scope>
    <source>
        <strain evidence="2">ChiGjej1B1-24693</strain>
    </source>
</reference>
<evidence type="ECO:0000313" key="3">
    <source>
        <dbReference type="Proteomes" id="UP000886842"/>
    </source>
</evidence>
<evidence type="ECO:0000313" key="2">
    <source>
        <dbReference type="EMBL" id="HIT75507.1"/>
    </source>
</evidence>
<dbReference type="Pfam" id="PF01809">
    <property type="entry name" value="YidD"/>
    <property type="match status" value="1"/>
</dbReference>
<dbReference type="GO" id="GO:0005886">
    <property type="term" value="C:plasma membrane"/>
    <property type="evidence" value="ECO:0007669"/>
    <property type="project" value="UniProtKB-SubCell"/>
</dbReference>
<name>A0A9D1GY20_9ACTN</name>
<dbReference type="SMART" id="SM01234">
    <property type="entry name" value="Haemolytic"/>
    <property type="match status" value="1"/>
</dbReference>
<dbReference type="PANTHER" id="PTHR33383">
    <property type="entry name" value="MEMBRANE PROTEIN INSERTION EFFICIENCY FACTOR-RELATED"/>
    <property type="match status" value="1"/>
</dbReference>
<sequence>MKYVLIGFLKAYRLGISPLYGNVCKYWPTCSAYALGAVQQHGAARGAWLALRRLGRCHPWAKGGYDPVPGTPEHEAWLTECSATEHLLHPSTEHDDDAAHSRPSTACC</sequence>
<comment type="similarity">
    <text evidence="1">Belongs to the UPF0161 family.</text>
</comment>
<proteinExistence type="inferred from homology"/>